<dbReference type="InterPro" id="IPR051706">
    <property type="entry name" value="Glycosyltransferase_domain"/>
</dbReference>
<dbReference type="AlphaFoldDB" id="A0A2P6MXW5"/>
<protein>
    <submittedName>
        <fullName evidence="4">Glycosyltransferase family 32 protein</fullName>
    </submittedName>
</protein>
<feature type="transmembrane region" description="Helical" evidence="3">
    <location>
        <begin position="105"/>
        <end position="122"/>
    </location>
</feature>
<dbReference type="InParanoid" id="A0A2P6MXW5"/>
<dbReference type="SUPFAM" id="SSF53448">
    <property type="entry name" value="Nucleotide-diphospho-sugar transferases"/>
    <property type="match status" value="1"/>
</dbReference>
<keyword evidence="3" id="KW-1133">Transmembrane helix</keyword>
<proteinExistence type="predicted"/>
<name>A0A2P6MXW5_9EUKA</name>
<feature type="compositionally biased region" description="Basic and acidic residues" evidence="2">
    <location>
        <begin position="223"/>
        <end position="232"/>
    </location>
</feature>
<reference evidence="4 5" key="1">
    <citation type="journal article" date="2018" name="Genome Biol. Evol.">
        <title>Multiple Roots of Fruiting Body Formation in Amoebozoa.</title>
        <authorList>
            <person name="Hillmann F."/>
            <person name="Forbes G."/>
            <person name="Novohradska S."/>
            <person name="Ferling I."/>
            <person name="Riege K."/>
            <person name="Groth M."/>
            <person name="Westermann M."/>
            <person name="Marz M."/>
            <person name="Spaller T."/>
            <person name="Winckler T."/>
            <person name="Schaap P."/>
            <person name="Glockner G."/>
        </authorList>
    </citation>
    <scope>NUCLEOTIDE SEQUENCE [LARGE SCALE GENOMIC DNA]</scope>
    <source>
        <strain evidence="4 5">Jena</strain>
    </source>
</reference>
<evidence type="ECO:0000256" key="2">
    <source>
        <dbReference type="SAM" id="MobiDB-lite"/>
    </source>
</evidence>
<keyword evidence="1 4" id="KW-0808">Transferase</keyword>
<dbReference type="EMBL" id="MDYQ01000319">
    <property type="protein sequence ID" value="PRP76523.1"/>
    <property type="molecule type" value="Genomic_DNA"/>
</dbReference>
<keyword evidence="5" id="KW-1185">Reference proteome</keyword>
<keyword evidence="3" id="KW-0472">Membrane</keyword>
<evidence type="ECO:0000313" key="4">
    <source>
        <dbReference type="EMBL" id="PRP76523.1"/>
    </source>
</evidence>
<feature type="compositionally biased region" description="Polar residues" evidence="2">
    <location>
        <begin position="233"/>
        <end position="243"/>
    </location>
</feature>
<accession>A0A2P6MXW5</accession>
<gene>
    <name evidence="4" type="ORF">PROFUN_15097</name>
</gene>
<evidence type="ECO:0000256" key="1">
    <source>
        <dbReference type="ARBA" id="ARBA00022679"/>
    </source>
</evidence>
<dbReference type="Gene3D" id="3.90.550.20">
    <property type="match status" value="1"/>
</dbReference>
<dbReference type="OrthoDB" id="409543at2759"/>
<dbReference type="Pfam" id="PF04488">
    <property type="entry name" value="Gly_transf_sug"/>
    <property type="match status" value="1"/>
</dbReference>
<dbReference type="GO" id="GO:0051999">
    <property type="term" value="P:mannosyl-inositol phosphorylceramide biosynthetic process"/>
    <property type="evidence" value="ECO:0007669"/>
    <property type="project" value="TreeGrafter"/>
</dbReference>
<dbReference type="InterPro" id="IPR029044">
    <property type="entry name" value="Nucleotide-diphossugar_trans"/>
</dbReference>
<comment type="caution">
    <text evidence="4">The sequence shown here is derived from an EMBL/GenBank/DDBJ whole genome shotgun (WGS) entry which is preliminary data.</text>
</comment>
<evidence type="ECO:0000256" key="3">
    <source>
        <dbReference type="SAM" id="Phobius"/>
    </source>
</evidence>
<dbReference type="InterPro" id="IPR007577">
    <property type="entry name" value="GlycoTrfase_DXD_sugar-bd_CS"/>
</dbReference>
<dbReference type="GO" id="GO:0000030">
    <property type="term" value="F:mannosyltransferase activity"/>
    <property type="evidence" value="ECO:0007669"/>
    <property type="project" value="TreeGrafter"/>
</dbReference>
<dbReference type="PANTHER" id="PTHR32385">
    <property type="entry name" value="MANNOSYL PHOSPHORYLINOSITOL CERAMIDE SYNTHASE"/>
    <property type="match status" value="1"/>
</dbReference>
<dbReference type="Proteomes" id="UP000241769">
    <property type="component" value="Unassembled WGS sequence"/>
</dbReference>
<sequence length="559" mass="63809">MLICSYVVVVVRDAFRQGSQYVQVHNLADGLSVFTIDASMQTAVLPMDTVRHACGPIVRYRKRIEEDFPAASSYVEVLQQRRGDGAHSAIIERQHNNTRRKKHRSRAIFLALVPFALSYRIYRYPSLDVSEVRVALVATLFISIFVSYRYFDNVNGKAEATATSYTTSAEMRPFVPPKELSSALSPTPSPVPLVDDEFHQMRGKMEKLEKAIGSMQAEIDKMKLEDNPKEKPTPTSSPQIEGCTNTVGRNETGLAASDLLDETHTGIPHIIHQSWKTKDLPFKFERWSGSWRTYNQNWRWILWTNEDNLAICERYFPWFLEKFKSMKGEIYRADLSRNMYLYLYGGVYADLDQEALRPIQPLFTKAKANTEKYFDRTSGNVSTATSVAYTGTMGGGGIHSMPNAWMASTPEHPLWLFPLITALERKDGGAPEEISGPIALFKSYEIYESLMKKENGEEAVWDYIKEKLGTSWRGMRKVRHAAGVFRQQFIFPHAWTRSLPVCSIGNAKFKPSECKAELKTEENESYAVTYWSHSWTESDSNSGRVDFLKSKDKRKRLLL</sequence>
<feature type="region of interest" description="Disordered" evidence="2">
    <location>
        <begin position="223"/>
        <end position="243"/>
    </location>
</feature>
<dbReference type="PANTHER" id="PTHR32385:SF23">
    <property type="entry name" value="NUCLEOTIDE-DIPHOSPHO-SUGAR TRANSFERASE"/>
    <property type="match status" value="1"/>
</dbReference>
<keyword evidence="3" id="KW-0812">Transmembrane</keyword>
<organism evidence="4 5">
    <name type="scientific">Planoprotostelium fungivorum</name>
    <dbReference type="NCBI Taxonomy" id="1890364"/>
    <lineage>
        <taxon>Eukaryota</taxon>
        <taxon>Amoebozoa</taxon>
        <taxon>Evosea</taxon>
        <taxon>Variosea</taxon>
        <taxon>Cavosteliida</taxon>
        <taxon>Cavosteliaceae</taxon>
        <taxon>Planoprotostelium</taxon>
    </lineage>
</organism>
<dbReference type="GO" id="GO:0016020">
    <property type="term" value="C:membrane"/>
    <property type="evidence" value="ECO:0007669"/>
    <property type="project" value="GOC"/>
</dbReference>
<feature type="transmembrane region" description="Helical" evidence="3">
    <location>
        <begin position="134"/>
        <end position="151"/>
    </location>
</feature>
<evidence type="ECO:0000313" key="5">
    <source>
        <dbReference type="Proteomes" id="UP000241769"/>
    </source>
</evidence>